<feature type="transmembrane region" description="Helical" evidence="7">
    <location>
        <begin position="256"/>
        <end position="276"/>
    </location>
</feature>
<evidence type="ECO:0000313" key="11">
    <source>
        <dbReference type="Proteomes" id="UP000631114"/>
    </source>
</evidence>
<reference evidence="10 11" key="1">
    <citation type="submission" date="2020-10" db="EMBL/GenBank/DDBJ databases">
        <title>The Coptis chinensis genome and diversification of protoberbering-type alkaloids.</title>
        <authorList>
            <person name="Wang B."/>
            <person name="Shu S."/>
            <person name="Song C."/>
            <person name="Liu Y."/>
        </authorList>
    </citation>
    <scope>NUCLEOTIDE SEQUENCE [LARGE SCALE GENOMIC DNA]</scope>
    <source>
        <strain evidence="10">HL-2020</strain>
        <tissue evidence="10">Leaf</tissue>
    </source>
</reference>
<dbReference type="PROSITE" id="PS00107">
    <property type="entry name" value="PROTEIN_KINASE_ATP"/>
    <property type="match status" value="1"/>
</dbReference>
<proteinExistence type="predicted"/>
<comment type="caution">
    <text evidence="10">The sequence shown here is derived from an EMBL/GenBank/DDBJ whole genome shotgun (WGS) entry which is preliminary data.</text>
</comment>
<keyword evidence="3 6" id="KW-0547">Nucleotide-binding</keyword>
<keyword evidence="2 8" id="KW-0732">Signal</keyword>
<dbReference type="InterPro" id="IPR017441">
    <property type="entry name" value="Protein_kinase_ATP_BS"/>
</dbReference>
<evidence type="ECO:0000256" key="2">
    <source>
        <dbReference type="ARBA" id="ARBA00022729"/>
    </source>
</evidence>
<feature type="chain" id="PRO_5032564904" description="Protein kinase domain-containing protein" evidence="8">
    <location>
        <begin position="26"/>
        <end position="385"/>
    </location>
</feature>
<protein>
    <recommendedName>
        <fullName evidence="9">Protein kinase domain-containing protein</fullName>
    </recommendedName>
</protein>
<keyword evidence="4 6" id="KW-0067">ATP-binding</keyword>
<evidence type="ECO:0000256" key="7">
    <source>
        <dbReference type="SAM" id="Phobius"/>
    </source>
</evidence>
<feature type="binding site" evidence="6">
    <location>
        <position position="350"/>
    </location>
    <ligand>
        <name>ATP</name>
        <dbReference type="ChEBI" id="CHEBI:30616"/>
    </ligand>
</feature>
<evidence type="ECO:0000259" key="9">
    <source>
        <dbReference type="PROSITE" id="PS50011"/>
    </source>
</evidence>
<dbReference type="InterPro" id="IPR000719">
    <property type="entry name" value="Prot_kinase_dom"/>
</dbReference>
<evidence type="ECO:0000256" key="8">
    <source>
        <dbReference type="SAM" id="SignalP"/>
    </source>
</evidence>
<dbReference type="GO" id="GO:0004672">
    <property type="term" value="F:protein kinase activity"/>
    <property type="evidence" value="ECO:0007669"/>
    <property type="project" value="InterPro"/>
</dbReference>
<dbReference type="AlphaFoldDB" id="A0A835HV80"/>
<keyword evidence="7" id="KW-0472">Membrane</keyword>
<gene>
    <name evidence="10" type="ORF">IFM89_010353</name>
</gene>
<dbReference type="Pfam" id="PF07714">
    <property type="entry name" value="PK_Tyr_Ser-Thr"/>
    <property type="match status" value="1"/>
</dbReference>
<name>A0A835HV80_9MAGN</name>
<evidence type="ECO:0000256" key="6">
    <source>
        <dbReference type="PROSITE-ProRule" id="PRU10141"/>
    </source>
</evidence>
<evidence type="ECO:0000256" key="4">
    <source>
        <dbReference type="ARBA" id="ARBA00022840"/>
    </source>
</evidence>
<dbReference type="GO" id="GO:0016020">
    <property type="term" value="C:membrane"/>
    <property type="evidence" value="ECO:0007669"/>
    <property type="project" value="UniProtKB-SubCell"/>
</dbReference>
<feature type="signal peptide" evidence="8">
    <location>
        <begin position="1"/>
        <end position="25"/>
    </location>
</feature>
<organism evidence="10 11">
    <name type="scientific">Coptis chinensis</name>
    <dbReference type="NCBI Taxonomy" id="261450"/>
    <lineage>
        <taxon>Eukaryota</taxon>
        <taxon>Viridiplantae</taxon>
        <taxon>Streptophyta</taxon>
        <taxon>Embryophyta</taxon>
        <taxon>Tracheophyta</taxon>
        <taxon>Spermatophyta</taxon>
        <taxon>Magnoliopsida</taxon>
        <taxon>Ranunculales</taxon>
        <taxon>Ranunculaceae</taxon>
        <taxon>Coptidoideae</taxon>
        <taxon>Coptis</taxon>
    </lineage>
</organism>
<dbReference type="Pfam" id="PF13947">
    <property type="entry name" value="GUB_WAK_bind"/>
    <property type="match status" value="1"/>
</dbReference>
<keyword evidence="7" id="KW-0812">Transmembrane</keyword>
<dbReference type="PANTHER" id="PTHR46008:SF2">
    <property type="entry name" value="LEAF RUST 10 DISEASE-RESISTANCE LOCUS RECEPTOR-LIKE PROTEIN KINASE-LIKE 1.4"/>
    <property type="match status" value="1"/>
</dbReference>
<dbReference type="InterPro" id="IPR001245">
    <property type="entry name" value="Ser-Thr/Tyr_kinase_cat_dom"/>
</dbReference>
<dbReference type="GO" id="GO:0005524">
    <property type="term" value="F:ATP binding"/>
    <property type="evidence" value="ECO:0007669"/>
    <property type="project" value="UniProtKB-UniRule"/>
</dbReference>
<dbReference type="OrthoDB" id="635050at2759"/>
<accession>A0A835HV80</accession>
<dbReference type="PANTHER" id="PTHR46008">
    <property type="entry name" value="LEAF RUST 10 DISEASE-RESISTANCE LOCUS RECEPTOR-LIKE PROTEIN KINASE-LIKE 1.4"/>
    <property type="match status" value="1"/>
</dbReference>
<dbReference type="GO" id="GO:0030247">
    <property type="term" value="F:polysaccharide binding"/>
    <property type="evidence" value="ECO:0007669"/>
    <property type="project" value="InterPro"/>
</dbReference>
<evidence type="ECO:0000256" key="3">
    <source>
        <dbReference type="ARBA" id="ARBA00022741"/>
    </source>
</evidence>
<dbReference type="Proteomes" id="UP000631114">
    <property type="component" value="Unassembled WGS sequence"/>
</dbReference>
<evidence type="ECO:0000313" key="10">
    <source>
        <dbReference type="EMBL" id="KAF9604812.1"/>
    </source>
</evidence>
<evidence type="ECO:0000256" key="1">
    <source>
        <dbReference type="ARBA" id="ARBA00004167"/>
    </source>
</evidence>
<evidence type="ECO:0000256" key="5">
    <source>
        <dbReference type="ARBA" id="ARBA00023180"/>
    </source>
</evidence>
<dbReference type="PROSITE" id="PS50011">
    <property type="entry name" value="PROTEIN_KINASE_DOM"/>
    <property type="match status" value="1"/>
</dbReference>
<dbReference type="InterPro" id="IPR032872">
    <property type="entry name" value="WAK_assoc_C"/>
</dbReference>
<dbReference type="EMBL" id="JADFTS010000005">
    <property type="protein sequence ID" value="KAF9604812.1"/>
    <property type="molecule type" value="Genomic_DNA"/>
</dbReference>
<dbReference type="Pfam" id="PF14380">
    <property type="entry name" value="WAK_assoc"/>
    <property type="match status" value="1"/>
</dbReference>
<dbReference type="InterPro" id="IPR011009">
    <property type="entry name" value="Kinase-like_dom_sf"/>
</dbReference>
<keyword evidence="7" id="KW-1133">Transmembrane helix</keyword>
<comment type="subcellular location">
    <subcellularLocation>
        <location evidence="1">Membrane</location>
        <topology evidence="1">Single-pass membrane protein</topology>
    </subcellularLocation>
</comment>
<sequence>MFQLLQYLSFVLVLIGLNGILLVTSENCTSYLSVDYPFRLNSGDQIVGNDGFIYPRYNTLNDSGYPGLVIKCLDSRPVINISNHHYHVRDIDYREKFVRIVDVDIVDQDCPQPRTNFSLQSTLYLDYGEYVSTIVFYYNCTNNTQNVEQLIPCLDIYNNNHTNERSYAFTEGKIPIGLFDGYKTCSESVVAMFSYLEGANRTQELKLGFKLNWSAPTNECQDCERSGGRCQFNSTSFRSCIYYPEQRGLPIIARKIITIGVPCGVGIVLTILLVLYRKIIFSFVSCWWNKKETSTNVEVFLENYGCLGLQRYKYSEIKKITNSFKDTLGKGGYGCVFKGQLRDGRLVAVKVLNESKGNGEDFVNEVATIGRTNHVNVVSLLGFLS</sequence>
<keyword evidence="5" id="KW-0325">Glycoprotein</keyword>
<keyword evidence="11" id="KW-1185">Reference proteome</keyword>
<dbReference type="Gene3D" id="3.30.200.20">
    <property type="entry name" value="Phosphorylase Kinase, domain 1"/>
    <property type="match status" value="1"/>
</dbReference>
<dbReference type="SUPFAM" id="SSF56112">
    <property type="entry name" value="Protein kinase-like (PK-like)"/>
    <property type="match status" value="1"/>
</dbReference>
<dbReference type="InterPro" id="IPR025287">
    <property type="entry name" value="WAK_GUB"/>
</dbReference>
<feature type="domain" description="Protein kinase" evidence="9">
    <location>
        <begin position="322"/>
        <end position="385"/>
    </location>
</feature>